<comment type="subcellular location">
    <subcellularLocation>
        <location evidence="1">Membrane</location>
        <topology evidence="1">Multi-pass membrane protein</topology>
    </subcellularLocation>
</comment>
<dbReference type="InterPro" id="IPR036259">
    <property type="entry name" value="MFS_trans_sf"/>
</dbReference>
<dbReference type="GO" id="GO:0022857">
    <property type="term" value="F:transmembrane transporter activity"/>
    <property type="evidence" value="ECO:0007669"/>
    <property type="project" value="InterPro"/>
</dbReference>
<evidence type="ECO:0000256" key="1">
    <source>
        <dbReference type="ARBA" id="ARBA00004141"/>
    </source>
</evidence>
<dbReference type="SUPFAM" id="SSF103473">
    <property type="entry name" value="MFS general substrate transporter"/>
    <property type="match status" value="2"/>
</dbReference>
<keyword evidence="4 5" id="KW-0472">Membrane</keyword>
<sequence length="240" mass="26854">MAFLWCLSAMPTMSPAYMSPPTACLYNCTFITVQEEFQLQRTAIDPAEMTSSVYFLGNLLLGQMYCMAADRIGRRPVLVWSLLVSGLAGTLAAFASNFYLMLFGRFIQGSFFNSITMINWVMCCESIAFKGHSYASVIFGIFWVTDTHPTFYLCIWLIAKFGMASAFMCCFVYGAEIFPVQYRNICLGFCATISNIGAMLAPHCNILDDIFNGLMFATFAVLCTICGFLTTFLPETKNYH</sequence>
<dbReference type="InterPro" id="IPR020846">
    <property type="entry name" value="MFS_dom"/>
</dbReference>
<feature type="transmembrane region" description="Helical" evidence="5">
    <location>
        <begin position="214"/>
        <end position="233"/>
    </location>
</feature>
<dbReference type="AlphaFoldDB" id="A0AAN8IIM6"/>
<keyword evidence="6" id="KW-0732">Signal</keyword>
<dbReference type="EMBL" id="WIXE01013616">
    <property type="protein sequence ID" value="KAK5974941.1"/>
    <property type="molecule type" value="Genomic_DNA"/>
</dbReference>
<evidence type="ECO:0000256" key="4">
    <source>
        <dbReference type="ARBA" id="ARBA00023136"/>
    </source>
</evidence>
<dbReference type="Proteomes" id="UP001331761">
    <property type="component" value="Unassembled WGS sequence"/>
</dbReference>
<dbReference type="Pfam" id="PF07690">
    <property type="entry name" value="MFS_1"/>
    <property type="match status" value="1"/>
</dbReference>
<feature type="chain" id="PRO_5042956393" evidence="6">
    <location>
        <begin position="19"/>
        <end position="240"/>
    </location>
</feature>
<dbReference type="InterPro" id="IPR011701">
    <property type="entry name" value="MFS"/>
</dbReference>
<evidence type="ECO:0000256" key="2">
    <source>
        <dbReference type="ARBA" id="ARBA00022692"/>
    </source>
</evidence>
<evidence type="ECO:0000256" key="5">
    <source>
        <dbReference type="SAM" id="Phobius"/>
    </source>
</evidence>
<feature type="transmembrane region" description="Helical" evidence="5">
    <location>
        <begin position="77"/>
        <end position="100"/>
    </location>
</feature>
<dbReference type="PANTHER" id="PTHR24064">
    <property type="entry name" value="SOLUTE CARRIER FAMILY 22 MEMBER"/>
    <property type="match status" value="1"/>
</dbReference>
<feature type="domain" description="Major facilitator superfamily (MFS) profile" evidence="7">
    <location>
        <begin position="1"/>
        <end position="240"/>
    </location>
</feature>
<evidence type="ECO:0000256" key="3">
    <source>
        <dbReference type="ARBA" id="ARBA00022989"/>
    </source>
</evidence>
<proteinExistence type="predicted"/>
<evidence type="ECO:0000256" key="6">
    <source>
        <dbReference type="SAM" id="SignalP"/>
    </source>
</evidence>
<feature type="signal peptide" evidence="6">
    <location>
        <begin position="1"/>
        <end position="18"/>
    </location>
</feature>
<evidence type="ECO:0000313" key="9">
    <source>
        <dbReference type="Proteomes" id="UP001331761"/>
    </source>
</evidence>
<accession>A0AAN8IIM6</accession>
<dbReference type="GO" id="GO:0016020">
    <property type="term" value="C:membrane"/>
    <property type="evidence" value="ECO:0007669"/>
    <property type="project" value="UniProtKB-SubCell"/>
</dbReference>
<feature type="transmembrane region" description="Helical" evidence="5">
    <location>
        <begin position="185"/>
        <end position="202"/>
    </location>
</feature>
<feature type="transmembrane region" description="Helical" evidence="5">
    <location>
        <begin position="150"/>
        <end position="173"/>
    </location>
</feature>
<feature type="transmembrane region" description="Helical" evidence="5">
    <location>
        <begin position="120"/>
        <end position="144"/>
    </location>
</feature>
<name>A0AAN8IIM6_TRICO</name>
<reference evidence="8 9" key="1">
    <citation type="submission" date="2019-10" db="EMBL/GenBank/DDBJ databases">
        <title>Assembly and Annotation for the nematode Trichostrongylus colubriformis.</title>
        <authorList>
            <person name="Martin J."/>
        </authorList>
    </citation>
    <scope>NUCLEOTIDE SEQUENCE [LARGE SCALE GENOMIC DNA]</scope>
    <source>
        <strain evidence="8">G859</strain>
        <tissue evidence="8">Whole worm</tissue>
    </source>
</reference>
<gene>
    <name evidence="8" type="ORF">GCK32_006104</name>
</gene>
<comment type="caution">
    <text evidence="8">The sequence shown here is derived from an EMBL/GenBank/DDBJ whole genome shotgun (WGS) entry which is preliminary data.</text>
</comment>
<dbReference type="PROSITE" id="PS50850">
    <property type="entry name" value="MFS"/>
    <property type="match status" value="1"/>
</dbReference>
<evidence type="ECO:0000259" key="7">
    <source>
        <dbReference type="PROSITE" id="PS50850"/>
    </source>
</evidence>
<keyword evidence="9" id="KW-1185">Reference proteome</keyword>
<organism evidence="8 9">
    <name type="scientific">Trichostrongylus colubriformis</name>
    <name type="common">Black scour worm</name>
    <dbReference type="NCBI Taxonomy" id="6319"/>
    <lineage>
        <taxon>Eukaryota</taxon>
        <taxon>Metazoa</taxon>
        <taxon>Ecdysozoa</taxon>
        <taxon>Nematoda</taxon>
        <taxon>Chromadorea</taxon>
        <taxon>Rhabditida</taxon>
        <taxon>Rhabditina</taxon>
        <taxon>Rhabditomorpha</taxon>
        <taxon>Strongyloidea</taxon>
        <taxon>Trichostrongylidae</taxon>
        <taxon>Trichostrongylus</taxon>
    </lineage>
</organism>
<evidence type="ECO:0000313" key="8">
    <source>
        <dbReference type="EMBL" id="KAK5974941.1"/>
    </source>
</evidence>
<protein>
    <submittedName>
        <fullName evidence="8">MFS domain-containing protein</fullName>
    </submittedName>
</protein>
<keyword evidence="3 5" id="KW-1133">Transmembrane helix</keyword>
<keyword evidence="2 5" id="KW-0812">Transmembrane</keyword>
<dbReference type="Gene3D" id="1.20.1250.20">
    <property type="entry name" value="MFS general substrate transporter like domains"/>
    <property type="match status" value="2"/>
</dbReference>